<accession>A0A4Z0BRM7</accession>
<evidence type="ECO:0000313" key="2">
    <source>
        <dbReference type="EMBL" id="TFZ01114.1"/>
    </source>
</evidence>
<dbReference type="Pfam" id="PF03091">
    <property type="entry name" value="CutA1"/>
    <property type="match status" value="1"/>
</dbReference>
<keyword evidence="3" id="KW-1185">Reference proteome</keyword>
<comment type="similarity">
    <text evidence="1">Belongs to the CutA family.</text>
</comment>
<dbReference type="AlphaFoldDB" id="A0A4Z0BRM7"/>
<dbReference type="InterPro" id="IPR015867">
    <property type="entry name" value="N-reg_PII/ATP_PRibTrfase_C"/>
</dbReference>
<name>A0A4Z0BRM7_9BURK</name>
<dbReference type="PANTHER" id="PTHR23419:SF8">
    <property type="entry name" value="FI09726P"/>
    <property type="match status" value="1"/>
</dbReference>
<protein>
    <submittedName>
        <fullName evidence="2">Divalent-cation tolerance protein CutA</fullName>
    </submittedName>
</protein>
<proteinExistence type="inferred from homology"/>
<dbReference type="OrthoDB" id="37622at2"/>
<comment type="caution">
    <text evidence="2">The sequence shown here is derived from an EMBL/GenBank/DDBJ whole genome shotgun (WGS) entry which is preliminary data.</text>
</comment>
<dbReference type="SUPFAM" id="SSF54913">
    <property type="entry name" value="GlnB-like"/>
    <property type="match status" value="1"/>
</dbReference>
<dbReference type="InterPro" id="IPR011322">
    <property type="entry name" value="N-reg_PII-like_a/b"/>
</dbReference>
<dbReference type="InterPro" id="IPR004323">
    <property type="entry name" value="Ion_tolerance_CutA"/>
</dbReference>
<evidence type="ECO:0000313" key="3">
    <source>
        <dbReference type="Proteomes" id="UP000297564"/>
    </source>
</evidence>
<organism evidence="2 3">
    <name type="scientific">Ramlibacter rhizophilus</name>
    <dbReference type="NCBI Taxonomy" id="1781167"/>
    <lineage>
        <taxon>Bacteria</taxon>
        <taxon>Pseudomonadati</taxon>
        <taxon>Pseudomonadota</taxon>
        <taxon>Betaproteobacteria</taxon>
        <taxon>Burkholderiales</taxon>
        <taxon>Comamonadaceae</taxon>
        <taxon>Ramlibacter</taxon>
    </lineage>
</organism>
<sequence>MDTVLSITTTVDSAEAARQLAQELIRRRLAACVQVDEGVSSHYRWEGRDCLDAEWRLTVKTLPSCRAAVEAFFAAEHPYQLPQLLWLEMQASPAYAAWVRAQVGEAA</sequence>
<dbReference type="GO" id="GO:0010038">
    <property type="term" value="P:response to metal ion"/>
    <property type="evidence" value="ECO:0007669"/>
    <property type="project" value="InterPro"/>
</dbReference>
<dbReference type="Proteomes" id="UP000297564">
    <property type="component" value="Unassembled WGS sequence"/>
</dbReference>
<gene>
    <name evidence="2" type="ORF">EZ242_06905</name>
</gene>
<dbReference type="PANTHER" id="PTHR23419">
    <property type="entry name" value="DIVALENT CATION TOLERANCE CUTA-RELATED"/>
    <property type="match status" value="1"/>
</dbReference>
<dbReference type="RefSeq" id="WP_135284412.1">
    <property type="nucleotide sequence ID" value="NZ_SMLL01000003.1"/>
</dbReference>
<evidence type="ECO:0000256" key="1">
    <source>
        <dbReference type="ARBA" id="ARBA00010169"/>
    </source>
</evidence>
<dbReference type="EMBL" id="SMLL01000003">
    <property type="protein sequence ID" value="TFZ01114.1"/>
    <property type="molecule type" value="Genomic_DNA"/>
</dbReference>
<reference evidence="2 3" key="1">
    <citation type="submission" date="2019-03" db="EMBL/GenBank/DDBJ databases">
        <title>Ramlibacter rhizophilus CCTCC AB2015357, whole genome shotgun sequence.</title>
        <authorList>
            <person name="Zhang X."/>
            <person name="Feng G."/>
            <person name="Zhu H."/>
        </authorList>
    </citation>
    <scope>NUCLEOTIDE SEQUENCE [LARGE SCALE GENOMIC DNA]</scope>
    <source>
        <strain evidence="2 3">CCTCC AB2015357</strain>
    </source>
</reference>
<dbReference type="GO" id="GO:0005507">
    <property type="term" value="F:copper ion binding"/>
    <property type="evidence" value="ECO:0007669"/>
    <property type="project" value="TreeGrafter"/>
</dbReference>
<dbReference type="Gene3D" id="3.30.70.120">
    <property type="match status" value="1"/>
</dbReference>